<dbReference type="SUPFAM" id="SSF55681">
    <property type="entry name" value="Class II aaRS and biotin synthetases"/>
    <property type="match status" value="1"/>
</dbReference>
<feature type="binding site" evidence="14">
    <location>
        <position position="275"/>
    </location>
    <ligand>
        <name>Zn(2+)</name>
        <dbReference type="ChEBI" id="CHEBI:29105"/>
        <note>catalytic</note>
    </ligand>
</feature>
<dbReference type="InterPro" id="IPR002314">
    <property type="entry name" value="aa-tRNA-synt_IIb"/>
</dbReference>
<feature type="region of interest" description="Catalytic" evidence="14">
    <location>
        <begin position="183"/>
        <end position="474"/>
    </location>
</feature>
<dbReference type="GO" id="GO:0005737">
    <property type="term" value="C:cytoplasm"/>
    <property type="evidence" value="ECO:0007669"/>
    <property type="project" value="UniProtKB-SubCell"/>
</dbReference>
<dbReference type="PANTHER" id="PTHR11451">
    <property type="entry name" value="THREONINE-TRNA LIGASE"/>
    <property type="match status" value="1"/>
</dbReference>
<comment type="cofactor">
    <cofactor evidence="14">
        <name>Zn(2+)</name>
        <dbReference type="ChEBI" id="CHEBI:29105"/>
    </cofactor>
    <text evidence="14">Binds 1 zinc ion per subunit.</text>
</comment>
<dbReference type="GO" id="GO:0006435">
    <property type="term" value="P:threonyl-tRNA aminoacylation"/>
    <property type="evidence" value="ECO:0007669"/>
    <property type="project" value="UniProtKB-UniRule"/>
</dbReference>
<dbReference type="SUPFAM" id="SSF52954">
    <property type="entry name" value="Class II aaRS ABD-related"/>
    <property type="match status" value="1"/>
</dbReference>
<keyword evidence="8 14" id="KW-0862">Zinc</keyword>
<accession>A0A1G2J988</accession>
<organism evidence="17 18">
    <name type="scientific">Candidatus Staskawiczbacteria bacterium RIFOXYC1_FULL_38_18</name>
    <dbReference type="NCBI Taxonomy" id="1802229"/>
    <lineage>
        <taxon>Bacteria</taxon>
        <taxon>Candidatus Staskawicziibacteriota</taxon>
    </lineage>
</organism>
<keyword evidence="11 14" id="KW-0648">Protein biosynthesis</keyword>
<keyword evidence="5 14" id="KW-0436">Ligase</keyword>
<dbReference type="FunFam" id="3.30.930.10:FF:000019">
    <property type="entry name" value="Threonine--tRNA ligase"/>
    <property type="match status" value="1"/>
</dbReference>
<dbReference type="Proteomes" id="UP000177751">
    <property type="component" value="Unassembled WGS sequence"/>
</dbReference>
<evidence type="ECO:0000313" key="17">
    <source>
        <dbReference type="EMBL" id="OGZ83557.1"/>
    </source>
</evidence>
<dbReference type="GO" id="GO:0046872">
    <property type="term" value="F:metal ion binding"/>
    <property type="evidence" value="ECO:0007669"/>
    <property type="project" value="UniProtKB-KW"/>
</dbReference>
<keyword evidence="15" id="KW-0175">Coiled coil</keyword>
<evidence type="ECO:0000256" key="1">
    <source>
        <dbReference type="ARBA" id="ARBA00004496"/>
    </source>
</evidence>
<protein>
    <recommendedName>
        <fullName evidence="14">Threonine--tRNA ligase</fullName>
        <ecNumber evidence="14">6.1.1.3</ecNumber>
    </recommendedName>
    <alternativeName>
        <fullName evidence="14">Threonyl-tRNA synthetase</fullName>
        <shortName evidence="14">ThrRS</shortName>
    </alternativeName>
</protein>
<evidence type="ECO:0000256" key="15">
    <source>
        <dbReference type="SAM" id="Coils"/>
    </source>
</evidence>
<keyword evidence="10 14" id="KW-0694">RNA-binding</keyword>
<dbReference type="InterPro" id="IPR012947">
    <property type="entry name" value="tRNA_SAD"/>
</dbReference>
<sequence>MPENIENIRHSLSHLMSMAIMEKYPKASLGMGPAIENGFYQDYAFPKGKTISEKDFERIEKRMREIIAQKIKFVEGSSTFAAALKFYKHDPLKTEIIKDLKKSGEKKLSFYDSDWFHNLCKGPHVKDTSAIDPNSFKLTKIAGAYWKGSEKNKMLTRIYGVAFETEKGLMDYLKMMEEAEKRDHRKLGQKLELFMFHETAPGMAYWLPKGLIIFNELINFWREEHQKEGYFEIKSPLINKKELYQKSGHWDHYKENMFISETEEGEIYGLKPMNCPNAMVVYESRPRSYKELPLRLSDSDTLHRFEKSGTLNGLLRVREFSQDDAHIFISENQIADEYARILAITKKFYSIFNLEYSFRLGTRPKDFMGDVKSWNKAESELKNILEKSGKKYTIENGDGAFYGPKIDILMKDSLGRDWQTGTIQLDFQIPKKFNLSYIDSDGKEKTPVVIHRVVYGSLERFIGILTEHLAGAFPVWLSPVQVAVIPISERHDEYAKKIEKELKDKNIRVEIKNQNETLGKKIREAEMQKIPYLLIVGDKEIAANAVAVRERRKGDLGQMPINNFVDKIKNKIISKS</sequence>
<reference evidence="17 18" key="1">
    <citation type="journal article" date="2016" name="Nat. Commun.">
        <title>Thousands of microbial genomes shed light on interconnected biogeochemical processes in an aquifer system.</title>
        <authorList>
            <person name="Anantharaman K."/>
            <person name="Brown C.T."/>
            <person name="Hug L.A."/>
            <person name="Sharon I."/>
            <person name="Castelle C.J."/>
            <person name="Probst A.J."/>
            <person name="Thomas B.C."/>
            <person name="Singh A."/>
            <person name="Wilkins M.J."/>
            <person name="Karaoz U."/>
            <person name="Brodie E.L."/>
            <person name="Williams K.H."/>
            <person name="Hubbard S.S."/>
            <person name="Banfield J.F."/>
        </authorList>
    </citation>
    <scope>NUCLEOTIDE SEQUENCE [LARGE SCALE GENOMIC DNA]</scope>
</reference>
<evidence type="ECO:0000256" key="11">
    <source>
        <dbReference type="ARBA" id="ARBA00022917"/>
    </source>
</evidence>
<dbReference type="InterPro" id="IPR033728">
    <property type="entry name" value="ThrRS_core"/>
</dbReference>
<dbReference type="EC" id="6.1.1.3" evidence="14"/>
<keyword evidence="4 14" id="KW-0820">tRNA-binding</keyword>
<evidence type="ECO:0000256" key="7">
    <source>
        <dbReference type="ARBA" id="ARBA00022741"/>
    </source>
</evidence>
<dbReference type="InterPro" id="IPR045864">
    <property type="entry name" value="aa-tRNA-synth_II/BPL/LPL"/>
</dbReference>
<dbReference type="GO" id="GO:0005524">
    <property type="term" value="F:ATP binding"/>
    <property type="evidence" value="ECO:0007669"/>
    <property type="project" value="UniProtKB-UniRule"/>
</dbReference>
<evidence type="ECO:0000256" key="14">
    <source>
        <dbReference type="HAMAP-Rule" id="MF_00184"/>
    </source>
</evidence>
<evidence type="ECO:0000256" key="3">
    <source>
        <dbReference type="ARBA" id="ARBA00022490"/>
    </source>
</evidence>
<dbReference type="InterPro" id="IPR036621">
    <property type="entry name" value="Anticodon-bd_dom_sf"/>
</dbReference>
<dbReference type="InterPro" id="IPR004154">
    <property type="entry name" value="Anticodon-bd"/>
</dbReference>
<comment type="catalytic activity">
    <reaction evidence="13 14">
        <text>tRNA(Thr) + L-threonine + ATP = L-threonyl-tRNA(Thr) + AMP + diphosphate + H(+)</text>
        <dbReference type="Rhea" id="RHEA:24624"/>
        <dbReference type="Rhea" id="RHEA-COMP:9670"/>
        <dbReference type="Rhea" id="RHEA-COMP:9704"/>
        <dbReference type="ChEBI" id="CHEBI:15378"/>
        <dbReference type="ChEBI" id="CHEBI:30616"/>
        <dbReference type="ChEBI" id="CHEBI:33019"/>
        <dbReference type="ChEBI" id="CHEBI:57926"/>
        <dbReference type="ChEBI" id="CHEBI:78442"/>
        <dbReference type="ChEBI" id="CHEBI:78534"/>
        <dbReference type="ChEBI" id="CHEBI:456215"/>
        <dbReference type="EC" id="6.1.1.3"/>
    </reaction>
</comment>
<dbReference type="InterPro" id="IPR006195">
    <property type="entry name" value="aa-tRNA-synth_II"/>
</dbReference>
<evidence type="ECO:0000259" key="16">
    <source>
        <dbReference type="PROSITE" id="PS50862"/>
    </source>
</evidence>
<evidence type="ECO:0000256" key="13">
    <source>
        <dbReference type="ARBA" id="ARBA00049515"/>
    </source>
</evidence>
<proteinExistence type="inferred from homology"/>
<feature type="binding site" evidence="14">
    <location>
        <position position="451"/>
    </location>
    <ligand>
        <name>Zn(2+)</name>
        <dbReference type="ChEBI" id="CHEBI:29105"/>
        <note>catalytic</note>
    </ligand>
</feature>
<dbReference type="AlphaFoldDB" id="A0A1G2J988"/>
<evidence type="ECO:0000256" key="8">
    <source>
        <dbReference type="ARBA" id="ARBA00022833"/>
    </source>
</evidence>
<comment type="caution">
    <text evidence="17">The sequence shown here is derived from an EMBL/GenBank/DDBJ whole genome shotgun (WGS) entry which is preliminary data.</text>
</comment>
<evidence type="ECO:0000256" key="12">
    <source>
        <dbReference type="ARBA" id="ARBA00023146"/>
    </source>
</evidence>
<dbReference type="SUPFAM" id="SSF55186">
    <property type="entry name" value="ThrRS/AlaRS common domain"/>
    <property type="match status" value="1"/>
</dbReference>
<evidence type="ECO:0000256" key="9">
    <source>
        <dbReference type="ARBA" id="ARBA00022840"/>
    </source>
</evidence>
<dbReference type="Gene3D" id="3.30.54.20">
    <property type="match status" value="1"/>
</dbReference>
<keyword evidence="12 14" id="KW-0030">Aminoacyl-tRNA synthetase</keyword>
<dbReference type="STRING" id="1802229.A2401_03560"/>
<dbReference type="FunFam" id="3.30.980.10:FF:000005">
    <property type="entry name" value="Threonyl-tRNA synthetase, mitochondrial"/>
    <property type="match status" value="1"/>
</dbReference>
<dbReference type="Pfam" id="PF07973">
    <property type="entry name" value="tRNA_SAD"/>
    <property type="match status" value="1"/>
</dbReference>
<dbReference type="InterPro" id="IPR002320">
    <property type="entry name" value="Thr-tRNA-ligase_IIa"/>
</dbReference>
<feature type="binding site" evidence="14">
    <location>
        <position position="326"/>
    </location>
    <ligand>
        <name>Zn(2+)</name>
        <dbReference type="ChEBI" id="CHEBI:29105"/>
        <note>catalytic</note>
    </ligand>
</feature>
<dbReference type="CDD" id="cd00860">
    <property type="entry name" value="ThrRS_anticodon"/>
    <property type="match status" value="1"/>
</dbReference>
<comment type="subunit">
    <text evidence="14">Homodimer.</text>
</comment>
<dbReference type="PRINTS" id="PR01047">
    <property type="entry name" value="TRNASYNTHTHR"/>
</dbReference>
<dbReference type="PROSITE" id="PS50862">
    <property type="entry name" value="AA_TRNA_LIGASE_II"/>
    <property type="match status" value="1"/>
</dbReference>
<dbReference type="GO" id="GO:0004829">
    <property type="term" value="F:threonine-tRNA ligase activity"/>
    <property type="evidence" value="ECO:0007669"/>
    <property type="project" value="UniProtKB-UniRule"/>
</dbReference>
<evidence type="ECO:0000256" key="4">
    <source>
        <dbReference type="ARBA" id="ARBA00022555"/>
    </source>
</evidence>
<evidence type="ECO:0000256" key="6">
    <source>
        <dbReference type="ARBA" id="ARBA00022723"/>
    </source>
</evidence>
<dbReference type="SMART" id="SM00863">
    <property type="entry name" value="tRNA_SAD"/>
    <property type="match status" value="1"/>
</dbReference>
<keyword evidence="6 14" id="KW-0479">Metal-binding</keyword>
<feature type="domain" description="Aminoacyl-transfer RNA synthetases class-II family profile" evidence="16">
    <location>
        <begin position="171"/>
        <end position="474"/>
    </location>
</feature>
<dbReference type="Pfam" id="PF00587">
    <property type="entry name" value="tRNA-synt_2b"/>
    <property type="match status" value="1"/>
</dbReference>
<evidence type="ECO:0000313" key="18">
    <source>
        <dbReference type="Proteomes" id="UP000177751"/>
    </source>
</evidence>
<dbReference type="HAMAP" id="MF_00184">
    <property type="entry name" value="Thr_tRNA_synth"/>
    <property type="match status" value="1"/>
</dbReference>
<dbReference type="FunFam" id="3.40.50.800:FF:000001">
    <property type="entry name" value="Threonine--tRNA ligase"/>
    <property type="match status" value="1"/>
</dbReference>
<dbReference type="EMBL" id="MHPP01000032">
    <property type="protein sequence ID" value="OGZ83557.1"/>
    <property type="molecule type" value="Genomic_DNA"/>
</dbReference>
<dbReference type="PANTHER" id="PTHR11451:SF44">
    <property type="entry name" value="THREONINE--TRNA LIGASE, CHLOROPLASTIC_MITOCHONDRIAL 2"/>
    <property type="match status" value="1"/>
</dbReference>
<dbReference type="InterPro" id="IPR047246">
    <property type="entry name" value="ThrRS_anticodon"/>
</dbReference>
<feature type="coiled-coil region" evidence="15">
    <location>
        <begin position="495"/>
        <end position="528"/>
    </location>
</feature>
<dbReference type="Pfam" id="PF03129">
    <property type="entry name" value="HGTP_anticodon"/>
    <property type="match status" value="1"/>
</dbReference>
<name>A0A1G2J988_9BACT</name>
<dbReference type="Gene3D" id="3.30.930.10">
    <property type="entry name" value="Bira Bifunctional Protein, Domain 2"/>
    <property type="match status" value="1"/>
</dbReference>
<dbReference type="GO" id="GO:0000049">
    <property type="term" value="F:tRNA binding"/>
    <property type="evidence" value="ECO:0007669"/>
    <property type="project" value="UniProtKB-KW"/>
</dbReference>
<keyword evidence="9 14" id="KW-0067">ATP-binding</keyword>
<keyword evidence="3 14" id="KW-0963">Cytoplasm</keyword>
<dbReference type="Gene3D" id="3.30.980.10">
    <property type="entry name" value="Threonyl-trna Synthetase, Chain A, domain 2"/>
    <property type="match status" value="1"/>
</dbReference>
<gene>
    <name evidence="14" type="primary">thrS</name>
    <name evidence="17" type="ORF">A2401_03560</name>
</gene>
<keyword evidence="7 14" id="KW-0547">Nucleotide-binding</keyword>
<dbReference type="CDD" id="cd00771">
    <property type="entry name" value="ThrRS_core"/>
    <property type="match status" value="1"/>
</dbReference>
<comment type="similarity">
    <text evidence="2 14">Belongs to the class-II aminoacyl-tRNA synthetase family.</text>
</comment>
<comment type="subcellular location">
    <subcellularLocation>
        <location evidence="1 14">Cytoplasm</location>
    </subcellularLocation>
</comment>
<dbReference type="InterPro" id="IPR018163">
    <property type="entry name" value="Thr/Ala-tRNA-synth_IIc_edit"/>
</dbReference>
<evidence type="ECO:0000256" key="2">
    <source>
        <dbReference type="ARBA" id="ARBA00008226"/>
    </source>
</evidence>
<evidence type="ECO:0000256" key="5">
    <source>
        <dbReference type="ARBA" id="ARBA00022598"/>
    </source>
</evidence>
<evidence type="ECO:0000256" key="10">
    <source>
        <dbReference type="ARBA" id="ARBA00022884"/>
    </source>
</evidence>
<dbReference type="Gene3D" id="3.40.50.800">
    <property type="entry name" value="Anticodon-binding domain"/>
    <property type="match status" value="1"/>
</dbReference>
<dbReference type="NCBIfam" id="TIGR00418">
    <property type="entry name" value="thrS"/>
    <property type="match status" value="1"/>
</dbReference>